<gene>
    <name evidence="13" type="ORF">EF810_04010</name>
</gene>
<dbReference type="Gene3D" id="3.40.50.11030">
    <property type="entry name" value="Threonylcarbamoyl-AMP synthase, C-terminal domain"/>
    <property type="match status" value="1"/>
</dbReference>
<evidence type="ECO:0000256" key="7">
    <source>
        <dbReference type="ARBA" id="ARBA00022741"/>
    </source>
</evidence>
<feature type="binding site" evidence="11">
    <location>
        <position position="30"/>
    </location>
    <ligand>
        <name>L-threonine</name>
        <dbReference type="ChEBI" id="CHEBI:57926"/>
    </ligand>
</feature>
<dbReference type="InterPro" id="IPR050156">
    <property type="entry name" value="TC-AMP_synthase_SUA5"/>
</dbReference>
<keyword evidence="3 10" id="KW-0963">Cytoplasm</keyword>
<feature type="binding site" evidence="11">
    <location>
        <position position="190"/>
    </location>
    <ligand>
        <name>ATP</name>
        <dbReference type="ChEBI" id="CHEBI:30616"/>
    </ligand>
</feature>
<dbReference type="Gene3D" id="3.90.870.10">
    <property type="entry name" value="DHBP synthase"/>
    <property type="match status" value="1"/>
</dbReference>
<comment type="catalytic activity">
    <reaction evidence="9 10">
        <text>L-threonine + hydrogencarbonate + ATP = L-threonylcarbamoyladenylate + diphosphate + H2O</text>
        <dbReference type="Rhea" id="RHEA:36407"/>
        <dbReference type="ChEBI" id="CHEBI:15377"/>
        <dbReference type="ChEBI" id="CHEBI:17544"/>
        <dbReference type="ChEBI" id="CHEBI:30616"/>
        <dbReference type="ChEBI" id="CHEBI:33019"/>
        <dbReference type="ChEBI" id="CHEBI:57926"/>
        <dbReference type="ChEBI" id="CHEBI:73682"/>
        <dbReference type="EC" id="2.7.7.87"/>
    </reaction>
</comment>
<comment type="caution">
    <text evidence="13">The sequence shown here is derived from an EMBL/GenBank/DDBJ whole genome shotgun (WGS) entry which is preliminary data.</text>
</comment>
<dbReference type="InterPro" id="IPR010923">
    <property type="entry name" value="T(6)A37_SUA5"/>
</dbReference>
<dbReference type="InterPro" id="IPR038385">
    <property type="entry name" value="Sua5/YwlC_C"/>
</dbReference>
<dbReference type="PROSITE" id="PS51163">
    <property type="entry name" value="YRDC"/>
    <property type="match status" value="1"/>
</dbReference>
<evidence type="ECO:0000256" key="2">
    <source>
        <dbReference type="ARBA" id="ARBA00007663"/>
    </source>
</evidence>
<evidence type="ECO:0000256" key="8">
    <source>
        <dbReference type="ARBA" id="ARBA00022840"/>
    </source>
</evidence>
<evidence type="ECO:0000256" key="10">
    <source>
        <dbReference type="PIRNR" id="PIRNR004930"/>
    </source>
</evidence>
<comment type="subcellular location">
    <subcellularLocation>
        <location evidence="1 10">Cytoplasm</location>
    </subcellularLocation>
</comment>
<dbReference type="GO" id="GO:0003725">
    <property type="term" value="F:double-stranded RNA binding"/>
    <property type="evidence" value="ECO:0007669"/>
    <property type="project" value="UniProtKB-UniRule"/>
</dbReference>
<dbReference type="GO" id="GO:0008033">
    <property type="term" value="P:tRNA processing"/>
    <property type="evidence" value="ECO:0007669"/>
    <property type="project" value="UniProtKB-KW"/>
</dbReference>
<sequence>MRILKDCNMGVKEAAEVIKEGGIVSFPTETVYGLGADVFNRKAVERVFSVKRRDPSNPLIVLIPSVDHLERVALDPPEIFWKLAEEFWPGPLTIVLKKREGVFNELTGKWPFVAVRVPGHPVPIAIMKELDSPITGPSANISGRISPISASDVISELNGLIDLLLDCGDSYFGIESTIVDLTVSPARVTREGIIPVDELRKTGLDFIVEERGKKIDLGFKLILYDMDLKRAREEISKVAGNKPVITTEDGAHLYKVPVILGRRDNLHTVAKSIYRVFRILRGLNPEVVLAEPFNEPGIGRAIMGILKAASWRVVNENSRSS</sequence>
<dbReference type="GO" id="GO:0000049">
    <property type="term" value="F:tRNA binding"/>
    <property type="evidence" value="ECO:0007669"/>
    <property type="project" value="TreeGrafter"/>
</dbReference>
<keyword evidence="8 10" id="KW-0067">ATP-binding</keyword>
<evidence type="ECO:0000256" key="9">
    <source>
        <dbReference type="ARBA" id="ARBA00048366"/>
    </source>
</evidence>
<dbReference type="GO" id="GO:0005737">
    <property type="term" value="C:cytoplasm"/>
    <property type="evidence" value="ECO:0007669"/>
    <property type="project" value="UniProtKB-SubCell"/>
</dbReference>
<evidence type="ECO:0000313" key="14">
    <source>
        <dbReference type="Proteomes" id="UP000316217"/>
    </source>
</evidence>
<feature type="binding site" evidence="11">
    <location>
        <position position="116"/>
    </location>
    <ligand>
        <name>L-threonine</name>
        <dbReference type="ChEBI" id="CHEBI:57926"/>
    </ligand>
</feature>
<dbReference type="GO" id="GO:0006450">
    <property type="term" value="P:regulation of translational fidelity"/>
    <property type="evidence" value="ECO:0007669"/>
    <property type="project" value="TreeGrafter"/>
</dbReference>
<evidence type="ECO:0000256" key="11">
    <source>
        <dbReference type="PIRSR" id="PIRSR004930-1"/>
    </source>
</evidence>
<feature type="domain" description="YrdC-like" evidence="12">
    <location>
        <begin position="8"/>
        <end position="194"/>
    </location>
</feature>
<keyword evidence="6 10" id="KW-0548">Nucleotidyltransferase</keyword>
<feature type="binding site" evidence="11">
    <location>
        <position position="146"/>
    </location>
    <ligand>
        <name>ATP</name>
        <dbReference type="ChEBI" id="CHEBI:30616"/>
    </ligand>
</feature>
<protein>
    <recommendedName>
        <fullName evidence="10">Threonylcarbamoyl-AMP synthase</fullName>
        <shortName evidence="10">TC-AMP synthase</shortName>
        <ecNumber evidence="10">2.7.7.87</ecNumber>
    </recommendedName>
    <alternativeName>
        <fullName evidence="10">L-threonylcarbamoyladenylate synthase</fullName>
    </alternativeName>
</protein>
<proteinExistence type="inferred from homology"/>
<dbReference type="EC" id="2.7.7.87" evidence="10"/>
<feature type="binding site" evidence="11">
    <location>
        <position position="176"/>
    </location>
    <ligand>
        <name>L-threonine</name>
        <dbReference type="ChEBI" id="CHEBI:57926"/>
    </ligand>
</feature>
<evidence type="ECO:0000256" key="5">
    <source>
        <dbReference type="ARBA" id="ARBA00022694"/>
    </source>
</evidence>
<feature type="binding site" evidence="11">
    <location>
        <position position="138"/>
    </location>
    <ligand>
        <name>ATP</name>
        <dbReference type="ChEBI" id="CHEBI:30616"/>
    </ligand>
</feature>
<dbReference type="Pfam" id="PF01300">
    <property type="entry name" value="Sua5_yciO_yrdC"/>
    <property type="match status" value="1"/>
</dbReference>
<dbReference type="PIRSF" id="PIRSF004930">
    <property type="entry name" value="Tln_factor_SUA5"/>
    <property type="match status" value="1"/>
</dbReference>
<dbReference type="SUPFAM" id="SSF55821">
    <property type="entry name" value="YrdC/RibB"/>
    <property type="match status" value="1"/>
</dbReference>
<evidence type="ECO:0000259" key="12">
    <source>
        <dbReference type="PROSITE" id="PS51163"/>
    </source>
</evidence>
<evidence type="ECO:0000256" key="3">
    <source>
        <dbReference type="ARBA" id="ARBA00022490"/>
    </source>
</evidence>
<feature type="binding site" evidence="11">
    <location>
        <position position="53"/>
    </location>
    <ligand>
        <name>ATP</name>
        <dbReference type="ChEBI" id="CHEBI:30616"/>
    </ligand>
</feature>
<comment type="similarity">
    <text evidence="2 10">Belongs to the SUA5 family.</text>
</comment>
<evidence type="ECO:0000256" key="6">
    <source>
        <dbReference type="ARBA" id="ARBA00022695"/>
    </source>
</evidence>
<reference evidence="13 14" key="1">
    <citation type="journal article" date="2019" name="Nat. Microbiol.">
        <title>Wide diversity of methane and short-chain alkane metabolisms in uncultured archaea.</title>
        <authorList>
            <person name="Borrel G."/>
            <person name="Adam P.S."/>
            <person name="McKay L.J."/>
            <person name="Chen L.X."/>
            <person name="Sierra-Garcia I.N."/>
            <person name="Sieber C.M."/>
            <person name="Letourneur Q."/>
            <person name="Ghozlane A."/>
            <person name="Andersen G.L."/>
            <person name="Li W.J."/>
            <person name="Hallam S.J."/>
            <person name="Muyzer G."/>
            <person name="de Oliveira V.M."/>
            <person name="Inskeep W.P."/>
            <person name="Banfield J.F."/>
            <person name="Gribaldo S."/>
        </authorList>
    </citation>
    <scope>NUCLEOTIDE SEQUENCE [LARGE SCALE GENOMIC DNA]</scope>
    <source>
        <strain evidence="13">NM4</strain>
    </source>
</reference>
<evidence type="ECO:0000256" key="4">
    <source>
        <dbReference type="ARBA" id="ARBA00022679"/>
    </source>
</evidence>
<dbReference type="AlphaFoldDB" id="A0A520KL34"/>
<keyword evidence="5 10" id="KW-0819">tRNA processing</keyword>
<organism evidence="13 14">
    <name type="scientific">Candidatus Methanodesulfokora washburnensis</name>
    <dbReference type="NCBI Taxonomy" id="2478471"/>
    <lineage>
        <taxon>Archaea</taxon>
        <taxon>Thermoproteota</taxon>
        <taxon>Candidatus Korarchaeia</taxon>
        <taxon>Candidatus Korarchaeia incertae sedis</taxon>
        <taxon>Candidatus Methanodesulfokora</taxon>
    </lineage>
</organism>
<dbReference type="InterPro" id="IPR006070">
    <property type="entry name" value="Sua5-like_dom"/>
</dbReference>
<dbReference type="GO" id="GO:0061710">
    <property type="term" value="F:L-threonylcarbamoyladenylate synthase"/>
    <property type="evidence" value="ECO:0007669"/>
    <property type="project" value="UniProtKB-EC"/>
</dbReference>
<comment type="function">
    <text evidence="10">Required for the formation of a threonylcarbamoyl group on adenosine at position 37 (t(6)A37) in tRNAs that read codons beginning with adenine.</text>
</comment>
<dbReference type="GO" id="GO:0005524">
    <property type="term" value="F:ATP binding"/>
    <property type="evidence" value="ECO:0007669"/>
    <property type="project" value="UniProtKB-UniRule"/>
</dbReference>
<dbReference type="NCBIfam" id="TIGR00057">
    <property type="entry name" value="L-threonylcarbamoyladenylate synthase"/>
    <property type="match status" value="1"/>
</dbReference>
<keyword evidence="7 10" id="KW-0547">Nucleotide-binding</keyword>
<dbReference type="Proteomes" id="UP000316217">
    <property type="component" value="Unassembled WGS sequence"/>
</dbReference>
<dbReference type="EMBL" id="RXII01000062">
    <property type="protein sequence ID" value="RZN61956.1"/>
    <property type="molecule type" value="Genomic_DNA"/>
</dbReference>
<dbReference type="PANTHER" id="PTHR17490:SF16">
    <property type="entry name" value="THREONYLCARBAMOYL-AMP SYNTHASE"/>
    <property type="match status" value="1"/>
</dbReference>
<dbReference type="InterPro" id="IPR017945">
    <property type="entry name" value="DHBP_synth_RibB-like_a/b_dom"/>
</dbReference>
<feature type="binding site" evidence="11">
    <location>
        <position position="57"/>
    </location>
    <ligand>
        <name>ATP</name>
        <dbReference type="ChEBI" id="CHEBI:30616"/>
    </ligand>
</feature>
<keyword evidence="4 10" id="KW-0808">Transferase</keyword>
<dbReference type="PANTHER" id="PTHR17490">
    <property type="entry name" value="SUA5"/>
    <property type="match status" value="1"/>
</dbReference>
<evidence type="ECO:0000256" key="1">
    <source>
        <dbReference type="ARBA" id="ARBA00004496"/>
    </source>
</evidence>
<evidence type="ECO:0000313" key="13">
    <source>
        <dbReference type="EMBL" id="RZN61956.1"/>
    </source>
</evidence>
<name>A0A520KL34_9CREN</name>
<accession>A0A520KL34</accession>